<evidence type="ECO:0000313" key="13">
    <source>
        <dbReference type="Proteomes" id="UP000535589"/>
    </source>
</evidence>
<keyword evidence="3 9" id="KW-0813">Transport</keyword>
<dbReference type="AlphaFoldDB" id="A0A7X8TMU1"/>
<evidence type="ECO:0000259" key="10">
    <source>
        <dbReference type="Pfam" id="PF25994"/>
    </source>
</evidence>
<evidence type="ECO:0000256" key="1">
    <source>
        <dbReference type="ARBA" id="ARBA00004377"/>
    </source>
</evidence>
<evidence type="ECO:0000256" key="8">
    <source>
        <dbReference type="ARBA" id="ARBA00023136"/>
    </source>
</evidence>
<keyword evidence="4 9" id="KW-1003">Cell membrane</keyword>
<keyword evidence="13" id="KW-1185">Reference proteome</keyword>
<dbReference type="Pfam" id="PF26002">
    <property type="entry name" value="Beta-barrel_AprE"/>
    <property type="match status" value="1"/>
</dbReference>
<dbReference type="NCBIfam" id="TIGR01843">
    <property type="entry name" value="type_I_hlyD"/>
    <property type="match status" value="1"/>
</dbReference>
<comment type="subcellular location">
    <subcellularLocation>
        <location evidence="1 9">Cell inner membrane</location>
        <topology evidence="1 9">Single-pass membrane protein</topology>
    </subcellularLocation>
</comment>
<comment type="similarity">
    <text evidence="2 9">Belongs to the membrane fusion protein (MFP) (TC 8.A.1) family.</text>
</comment>
<comment type="caution">
    <text evidence="12">The sequence shown here is derived from an EMBL/GenBank/DDBJ whole genome shotgun (WGS) entry which is preliminary data.</text>
</comment>
<evidence type="ECO:0000256" key="4">
    <source>
        <dbReference type="ARBA" id="ARBA00022475"/>
    </source>
</evidence>
<evidence type="ECO:0000259" key="11">
    <source>
        <dbReference type="Pfam" id="PF26002"/>
    </source>
</evidence>
<keyword evidence="6 9" id="KW-0812">Transmembrane</keyword>
<evidence type="ECO:0000256" key="7">
    <source>
        <dbReference type="ARBA" id="ARBA00022989"/>
    </source>
</evidence>
<dbReference type="InterPro" id="IPR010129">
    <property type="entry name" value="T1SS_HlyD"/>
</dbReference>
<keyword evidence="7 9" id="KW-1133">Transmembrane helix</keyword>
<dbReference type="Gene3D" id="2.40.50.100">
    <property type="match status" value="1"/>
</dbReference>
<dbReference type="GO" id="GO:0005886">
    <property type="term" value="C:plasma membrane"/>
    <property type="evidence" value="ECO:0007669"/>
    <property type="project" value="UniProtKB-SubCell"/>
</dbReference>
<evidence type="ECO:0000256" key="2">
    <source>
        <dbReference type="ARBA" id="ARBA00009477"/>
    </source>
</evidence>
<keyword evidence="8 9" id="KW-0472">Membrane</keyword>
<dbReference type="InterPro" id="IPR058781">
    <property type="entry name" value="HH_AprE-like"/>
</dbReference>
<evidence type="ECO:0000256" key="5">
    <source>
        <dbReference type="ARBA" id="ARBA00022519"/>
    </source>
</evidence>
<dbReference type="Gene3D" id="2.40.30.170">
    <property type="match status" value="1"/>
</dbReference>
<protein>
    <recommendedName>
        <fullName evidence="9">Membrane fusion protein (MFP) family protein</fullName>
    </recommendedName>
</protein>
<gene>
    <name evidence="12" type="ORF">HGP28_00900</name>
</gene>
<evidence type="ECO:0000256" key="3">
    <source>
        <dbReference type="ARBA" id="ARBA00022448"/>
    </source>
</evidence>
<keyword evidence="5 9" id="KW-0997">Cell inner membrane</keyword>
<dbReference type="GO" id="GO:0015031">
    <property type="term" value="P:protein transport"/>
    <property type="evidence" value="ECO:0007669"/>
    <property type="project" value="InterPro"/>
</dbReference>
<dbReference type="PANTHER" id="PTHR30386:SF17">
    <property type="entry name" value="ALKALINE PROTEASE SECRETION PROTEIN APRE"/>
    <property type="match status" value="1"/>
</dbReference>
<evidence type="ECO:0000256" key="9">
    <source>
        <dbReference type="RuleBase" id="RU365093"/>
    </source>
</evidence>
<feature type="domain" description="AprE-like beta-barrel" evidence="11">
    <location>
        <begin position="323"/>
        <end position="411"/>
    </location>
</feature>
<dbReference type="InterPro" id="IPR050739">
    <property type="entry name" value="MFP"/>
</dbReference>
<evidence type="ECO:0000313" key="12">
    <source>
        <dbReference type="EMBL" id="NLS11444.1"/>
    </source>
</evidence>
<dbReference type="Pfam" id="PF25994">
    <property type="entry name" value="HH_AprE"/>
    <property type="match status" value="1"/>
</dbReference>
<feature type="domain" description="AprE-like long alpha-helical hairpin" evidence="10">
    <location>
        <begin position="90"/>
        <end position="280"/>
    </location>
</feature>
<organism evidence="12 13">
    <name type="scientific">Vibrio agarilyticus</name>
    <dbReference type="NCBI Taxonomy" id="2726741"/>
    <lineage>
        <taxon>Bacteria</taxon>
        <taxon>Pseudomonadati</taxon>
        <taxon>Pseudomonadota</taxon>
        <taxon>Gammaproteobacteria</taxon>
        <taxon>Vibrionales</taxon>
        <taxon>Vibrionaceae</taxon>
        <taxon>Vibrio</taxon>
    </lineage>
</organism>
<dbReference type="InterPro" id="IPR058982">
    <property type="entry name" value="Beta-barrel_AprE"/>
</dbReference>
<reference evidence="12 13" key="1">
    <citation type="submission" date="2020-04" db="EMBL/GenBank/DDBJ databases">
        <title>Vibrio sp. SM6, a novel species isolated from seawater.</title>
        <authorList>
            <person name="Wang X."/>
        </authorList>
    </citation>
    <scope>NUCLEOTIDE SEQUENCE [LARGE SCALE GENOMIC DNA]</scope>
    <source>
        <strain evidence="12 13">SM6</strain>
    </source>
</reference>
<proteinExistence type="inferred from homology"/>
<evidence type="ECO:0000256" key="6">
    <source>
        <dbReference type="ARBA" id="ARBA00022692"/>
    </source>
</evidence>
<name>A0A7X8TMU1_9VIBR</name>
<sequence length="436" mass="48117">MSDLTAESFDTRGPIIIGCLLLIFGVIGFAIWAVTAQIHASSIASGTVVVESQRKKVQHLQGGWVKAIYVSEGQKVSKGDILLELSNSKAEADFSRLAIKHFTFSAQQAELNAEIAGAKSVSWPKEEMAWQLAPSDVNSILNAQQIKHQQFLMKEQLRTSYFLQKKQLLEEQLQGNYHQVTAVNTQLRLINEEITMTQGLAQKGYVSKTKMLELKRLRATVQAKLAELNASTELAAQKIASLKYDHQTETAELSSQLVAELDNVSQALRDTEKALIAASEVRDRVTIRSEHNGTVVAMKIHSIGGVVNAGDVIMEIVPDSDALIIEAILKPEDIDVVRQGLSAKVRLSAYNARKTPPVSGEVIYVAADKTEGKTQDDPLGYLIKVRLAAEELAAMKQIELYPGMPTEVFVLLESRTLWDYLTAPLMSTYYRAFSES</sequence>
<dbReference type="PANTHER" id="PTHR30386">
    <property type="entry name" value="MEMBRANE FUSION SUBUNIT OF EMRAB-TOLC MULTIDRUG EFFLUX PUMP"/>
    <property type="match status" value="1"/>
</dbReference>
<dbReference type="PRINTS" id="PR01490">
    <property type="entry name" value="RTXTOXIND"/>
</dbReference>
<dbReference type="Proteomes" id="UP000535589">
    <property type="component" value="Unassembled WGS sequence"/>
</dbReference>
<dbReference type="EMBL" id="JABAIK010000001">
    <property type="protein sequence ID" value="NLS11444.1"/>
    <property type="molecule type" value="Genomic_DNA"/>
</dbReference>
<accession>A0A7X8TMU1</accession>
<feature type="transmembrane region" description="Helical" evidence="9">
    <location>
        <begin position="15"/>
        <end position="34"/>
    </location>
</feature>